<dbReference type="Pfam" id="PF04961">
    <property type="entry name" value="FTCD_C"/>
    <property type="match status" value="1"/>
</dbReference>
<feature type="domain" description="Cyclodeaminase/cyclohydrolase" evidence="2">
    <location>
        <begin position="7"/>
        <end position="186"/>
    </location>
</feature>
<keyword evidence="4" id="KW-1185">Reference proteome</keyword>
<keyword evidence="1" id="KW-1133">Transmembrane helix</keyword>
<dbReference type="RefSeq" id="WP_052564536.1">
    <property type="nucleotide sequence ID" value="NZ_BAFN01000001.1"/>
</dbReference>
<dbReference type="InterPro" id="IPR007044">
    <property type="entry name" value="Cyclodeamin/CycHdrlase"/>
</dbReference>
<organism evidence="3 4">
    <name type="scientific">Candidatus Brocadia sinica JPN1</name>
    <dbReference type="NCBI Taxonomy" id="1197129"/>
    <lineage>
        <taxon>Bacteria</taxon>
        <taxon>Pseudomonadati</taxon>
        <taxon>Planctomycetota</taxon>
        <taxon>Candidatus Brocadiia</taxon>
        <taxon>Candidatus Brocadiales</taxon>
        <taxon>Candidatus Brocadiaceae</taxon>
        <taxon>Candidatus Brocadia</taxon>
    </lineage>
</organism>
<accession>A0ABQ0K0I8</accession>
<dbReference type="EMBL" id="BAFN01000001">
    <property type="protein sequence ID" value="GAN34541.1"/>
    <property type="molecule type" value="Genomic_DNA"/>
</dbReference>
<dbReference type="Gene3D" id="1.20.120.680">
    <property type="entry name" value="Formiminotetrahydrofolate cyclodeaminase monomer, up-and-down helical bundle"/>
    <property type="match status" value="1"/>
</dbReference>
<feature type="transmembrane region" description="Helical" evidence="1">
    <location>
        <begin position="26"/>
        <end position="46"/>
    </location>
</feature>
<evidence type="ECO:0000313" key="3">
    <source>
        <dbReference type="EMBL" id="GAN34541.1"/>
    </source>
</evidence>
<dbReference type="SUPFAM" id="SSF101262">
    <property type="entry name" value="Methenyltetrahydrofolate cyclohydrolase-like"/>
    <property type="match status" value="1"/>
</dbReference>
<proteinExistence type="predicted"/>
<keyword evidence="1" id="KW-0472">Membrane</keyword>
<dbReference type="Proteomes" id="UP000032309">
    <property type="component" value="Unassembled WGS sequence"/>
</dbReference>
<comment type="caution">
    <text evidence="3">The sequence shown here is derived from an EMBL/GenBank/DDBJ whole genome shotgun (WGS) entry which is preliminary data.</text>
</comment>
<dbReference type="InterPro" id="IPR036178">
    <property type="entry name" value="Formintransfe-cycloase-like_sf"/>
</dbReference>
<evidence type="ECO:0000259" key="2">
    <source>
        <dbReference type="Pfam" id="PF04961"/>
    </source>
</evidence>
<gene>
    <name evidence="3" type="ORF">BROSI_A3079</name>
</gene>
<protein>
    <submittedName>
        <fullName evidence="3">Methenyl tetrahydrofolate cyclohydrolase</fullName>
    </submittedName>
</protein>
<evidence type="ECO:0000313" key="4">
    <source>
        <dbReference type="Proteomes" id="UP000032309"/>
    </source>
</evidence>
<evidence type="ECO:0000256" key="1">
    <source>
        <dbReference type="SAM" id="Phobius"/>
    </source>
</evidence>
<name>A0ABQ0K0I8_9BACT</name>
<keyword evidence="1" id="KW-0812">Transmembrane</keyword>
<sequence>MYRNEPLEKYLKDAAAGTPVPGGGSVAALVGALATSMASMSANLTIGRGKFKQYDSQLKKILEESGKSRETLLSLMEEDIKVYSGVNNAYGLPKLTEAEKNKRSEEIQKATIFAMEVPLKTMMCCLYVLEQTRELVDIANPNLISDVGVACFLAEAAFQCAKLNVEINLATIKNQSLFEKVQNEISHAEKKAKLFFKEIKACIQEKMMR</sequence>
<reference evidence="4" key="1">
    <citation type="journal article" date="2015" name="Genome Announc.">
        <title>Draft Genome Sequence of an Anaerobic Ammonium-Oxidizing Bacterium, "Candidatus Brocadia sinica".</title>
        <authorList>
            <person name="Oshiki M."/>
            <person name="Shinyako-Hata K."/>
            <person name="Satoh H."/>
            <person name="Okabe S."/>
        </authorList>
    </citation>
    <scope>NUCLEOTIDE SEQUENCE [LARGE SCALE GENOMIC DNA]</scope>
    <source>
        <strain evidence="4">JPN1</strain>
    </source>
</reference>